<dbReference type="InterPro" id="IPR039661">
    <property type="entry name" value="ELP3"/>
</dbReference>
<gene>
    <name evidence="8" type="ORF">SAMN04487771_102522</name>
</gene>
<keyword evidence="3" id="KW-0949">S-adenosyl-L-methionine</keyword>
<dbReference type="eggNOG" id="COG1242">
    <property type="taxonomic scope" value="Bacteria"/>
</dbReference>
<dbReference type="InterPro" id="IPR032432">
    <property type="entry name" value="Radical_SAM_C"/>
</dbReference>
<evidence type="ECO:0000256" key="2">
    <source>
        <dbReference type="ARBA" id="ARBA00022485"/>
    </source>
</evidence>
<dbReference type="GO" id="GO:0046872">
    <property type="term" value="F:metal ion binding"/>
    <property type="evidence" value="ECO:0007669"/>
    <property type="project" value="UniProtKB-KW"/>
</dbReference>
<dbReference type="InterPro" id="IPR058240">
    <property type="entry name" value="rSAM_sf"/>
</dbReference>
<organism evidence="8 9">
    <name type="scientific">[Clostridium] aminophilum</name>
    <dbReference type="NCBI Taxonomy" id="1526"/>
    <lineage>
        <taxon>Bacteria</taxon>
        <taxon>Bacillati</taxon>
        <taxon>Bacillota</taxon>
        <taxon>Clostridia</taxon>
        <taxon>Lachnospirales</taxon>
        <taxon>Lachnospiraceae</taxon>
    </lineage>
</organism>
<dbReference type="Gene3D" id="3.30.750.200">
    <property type="match status" value="1"/>
</dbReference>
<evidence type="ECO:0000256" key="5">
    <source>
        <dbReference type="ARBA" id="ARBA00023004"/>
    </source>
</evidence>
<dbReference type="GO" id="GO:0003824">
    <property type="term" value="F:catalytic activity"/>
    <property type="evidence" value="ECO:0007669"/>
    <property type="project" value="InterPro"/>
</dbReference>
<evidence type="ECO:0000256" key="4">
    <source>
        <dbReference type="ARBA" id="ARBA00022723"/>
    </source>
</evidence>
<dbReference type="InterPro" id="IPR007197">
    <property type="entry name" value="rSAM"/>
</dbReference>
<evidence type="ECO:0000256" key="1">
    <source>
        <dbReference type="ARBA" id="ARBA00001966"/>
    </source>
</evidence>
<keyword evidence="2" id="KW-0004">4Fe-4S</keyword>
<evidence type="ECO:0000256" key="6">
    <source>
        <dbReference type="ARBA" id="ARBA00023014"/>
    </source>
</evidence>
<dbReference type="SMART" id="SM00729">
    <property type="entry name" value="Elp3"/>
    <property type="match status" value="1"/>
</dbReference>
<accession>A0A1I0FFB3</accession>
<evidence type="ECO:0000313" key="8">
    <source>
        <dbReference type="EMBL" id="SET56891.1"/>
    </source>
</evidence>
<dbReference type="SFLD" id="SFLDG01086">
    <property type="entry name" value="elongater_protein-like"/>
    <property type="match status" value="1"/>
</dbReference>
<dbReference type="Pfam" id="PF04055">
    <property type="entry name" value="Radical_SAM"/>
    <property type="match status" value="1"/>
</dbReference>
<dbReference type="Pfam" id="PF16199">
    <property type="entry name" value="Radical_SAM_C"/>
    <property type="match status" value="1"/>
</dbReference>
<dbReference type="NCBIfam" id="TIGR01212">
    <property type="entry name" value="TIGR01212 family radical SAM protein"/>
    <property type="match status" value="1"/>
</dbReference>
<dbReference type="EMBL" id="FOIL01000025">
    <property type="protein sequence ID" value="SET56891.1"/>
    <property type="molecule type" value="Genomic_DNA"/>
</dbReference>
<name>A0A1I0FFB3_9FIRM</name>
<comment type="cofactor">
    <cofactor evidence="1">
        <name>[4Fe-4S] cluster</name>
        <dbReference type="ChEBI" id="CHEBI:49883"/>
    </cofactor>
</comment>
<dbReference type="PANTHER" id="PTHR11135">
    <property type="entry name" value="HISTONE ACETYLTRANSFERASE-RELATED"/>
    <property type="match status" value="1"/>
</dbReference>
<protein>
    <recommendedName>
        <fullName evidence="7">Radical SAM core domain-containing protein</fullName>
    </recommendedName>
</protein>
<dbReference type="SFLD" id="SFLDG01091">
    <property type="entry name" value="uncharacterized_CHP01210-like"/>
    <property type="match status" value="1"/>
</dbReference>
<feature type="domain" description="Radical SAM core" evidence="7">
    <location>
        <begin position="13"/>
        <end position="261"/>
    </location>
</feature>
<dbReference type="SUPFAM" id="SSF102114">
    <property type="entry name" value="Radical SAM enzymes"/>
    <property type="match status" value="1"/>
</dbReference>
<keyword evidence="4" id="KW-0479">Metal-binding</keyword>
<keyword evidence="5" id="KW-0408">Iron</keyword>
<dbReference type="STRING" id="1526.SAMN02910262_01960"/>
<keyword evidence="6" id="KW-0411">Iron-sulfur</keyword>
<dbReference type="PROSITE" id="PS51918">
    <property type="entry name" value="RADICAL_SAM"/>
    <property type="match status" value="1"/>
</dbReference>
<dbReference type="AlphaFoldDB" id="A0A1I0FFB3"/>
<dbReference type="GO" id="GO:0051539">
    <property type="term" value="F:4 iron, 4 sulfur cluster binding"/>
    <property type="evidence" value="ECO:0007669"/>
    <property type="project" value="UniProtKB-KW"/>
</dbReference>
<proteinExistence type="predicted"/>
<reference evidence="8 9" key="1">
    <citation type="submission" date="2016-10" db="EMBL/GenBank/DDBJ databases">
        <authorList>
            <person name="de Groot N.N."/>
        </authorList>
    </citation>
    <scope>NUCLEOTIDE SEQUENCE [LARGE SCALE GENOMIC DNA]</scope>
    <source>
        <strain evidence="8 9">KH1P1</strain>
    </source>
</reference>
<dbReference type="InterPro" id="IPR006638">
    <property type="entry name" value="Elp3/MiaA/NifB-like_rSAM"/>
</dbReference>
<sequence length="299" mass="33246">MKYRTLSDAMKEQFGTKVYKLSLSAGVTCPNRDGTLGYGGCTFCSEGGSGDFAAEGDSVAEQIRKARERVDGKISAKIPPEERKYIAYFQSFTSTYGDTDTLLGKFREAMEQPQVCALSVGTRPDCLSPDMVEGLACFNREKPVWVELGLQTIHEKTAKRVHRGYSLDVFEDAYRRLKAAGLTVIVHVILGLPGETVDEMLETVRYLASLSPLLDGIKLQLLHVLSGTRLAEEYRTKPFPVFTLEEYCDVVVRCLKLLPESTIVHRITGDGPKKLLIAPLWSGDKKRVMNTLRKAIEEA</sequence>
<dbReference type="PANTHER" id="PTHR11135:SF1">
    <property type="entry name" value="PROTEIN YHCC"/>
    <property type="match status" value="1"/>
</dbReference>
<dbReference type="InterPro" id="IPR005911">
    <property type="entry name" value="YhcC-like"/>
</dbReference>
<keyword evidence="9" id="KW-1185">Reference proteome</keyword>
<evidence type="ECO:0000256" key="3">
    <source>
        <dbReference type="ARBA" id="ARBA00022691"/>
    </source>
</evidence>
<dbReference type="SFLD" id="SFLDS00029">
    <property type="entry name" value="Radical_SAM"/>
    <property type="match status" value="1"/>
</dbReference>
<evidence type="ECO:0000313" key="9">
    <source>
        <dbReference type="Proteomes" id="UP000199820"/>
    </source>
</evidence>
<dbReference type="OrthoDB" id="9801689at2"/>
<evidence type="ECO:0000259" key="7">
    <source>
        <dbReference type="PROSITE" id="PS51918"/>
    </source>
</evidence>
<dbReference type="Proteomes" id="UP000199820">
    <property type="component" value="Unassembled WGS sequence"/>
</dbReference>
<dbReference type="RefSeq" id="WP_074649633.1">
    <property type="nucleotide sequence ID" value="NZ_FOIL01000025.1"/>
</dbReference>